<dbReference type="EMBL" id="AEYP01004269">
    <property type="status" value="NOT_ANNOTATED_CDS"/>
    <property type="molecule type" value="Genomic_DNA"/>
</dbReference>
<reference evidence="2" key="1">
    <citation type="submission" date="2024-06" db="UniProtKB">
        <authorList>
            <consortium name="Ensembl"/>
        </authorList>
    </citation>
    <scope>IDENTIFICATION</scope>
</reference>
<feature type="region of interest" description="Disordered" evidence="1">
    <location>
        <begin position="167"/>
        <end position="210"/>
    </location>
</feature>
<sequence>QRTPAASLHRWGQRPLGSGAGSQCVWPAGCWVSFSTRASSAPRPRHPCPGPFYASAPGPDSERAGEERQAVSQPWATHRGRGAPVALLQKLLQRDHLTARRGRAGPSPRVGLCSASLLDAVLGERPVPGQGVLMAAGGGGAWLSPAPASCWAVGTRHLRVCRVPLSSTPSPAARAGPEPVPHPGSHPPLPAGAAEAPTLPGYKSEQEGHRVPGSLRLHVAACWDL</sequence>
<dbReference type="EMBL" id="AEYP01004267">
    <property type="status" value="NOT_ANNOTATED_CDS"/>
    <property type="molecule type" value="Genomic_DNA"/>
</dbReference>
<evidence type="ECO:0000313" key="2">
    <source>
        <dbReference type="Ensembl" id="ENSMPUP00000007969.1"/>
    </source>
</evidence>
<evidence type="ECO:0000256" key="1">
    <source>
        <dbReference type="SAM" id="MobiDB-lite"/>
    </source>
</evidence>
<dbReference type="InParanoid" id="M3Y9G2"/>
<dbReference type="HOGENOM" id="CLU_1232376_0_0_1"/>
<name>M3Y9G2_MUSPF</name>
<protein>
    <submittedName>
        <fullName evidence="2">Uncharacterized protein</fullName>
    </submittedName>
</protein>
<feature type="region of interest" description="Disordered" evidence="1">
    <location>
        <begin position="37"/>
        <end position="79"/>
    </location>
</feature>
<dbReference type="EMBL" id="AEYP01004264">
    <property type="status" value="NOT_ANNOTATED_CDS"/>
    <property type="molecule type" value="Genomic_DNA"/>
</dbReference>
<dbReference type="EMBL" id="AEYP01004268">
    <property type="status" value="NOT_ANNOTATED_CDS"/>
    <property type="molecule type" value="Genomic_DNA"/>
</dbReference>
<organism evidence="2">
    <name type="scientific">Mustela putorius furo</name>
    <name type="common">European domestic ferret</name>
    <name type="synonym">Mustela furo</name>
    <dbReference type="NCBI Taxonomy" id="9669"/>
    <lineage>
        <taxon>Eukaryota</taxon>
        <taxon>Metazoa</taxon>
        <taxon>Chordata</taxon>
        <taxon>Craniata</taxon>
        <taxon>Vertebrata</taxon>
        <taxon>Euteleostomi</taxon>
        <taxon>Mammalia</taxon>
        <taxon>Eutheria</taxon>
        <taxon>Laurasiatheria</taxon>
        <taxon>Carnivora</taxon>
        <taxon>Caniformia</taxon>
        <taxon>Musteloidea</taxon>
        <taxon>Mustelidae</taxon>
        <taxon>Mustelinae</taxon>
        <taxon>Mustela</taxon>
    </lineage>
</organism>
<dbReference type="EMBL" id="AEYP01004270">
    <property type="status" value="NOT_ANNOTATED_CDS"/>
    <property type="molecule type" value="Genomic_DNA"/>
</dbReference>
<dbReference type="EMBL" id="AEYP01004265">
    <property type="status" value="NOT_ANNOTATED_CDS"/>
    <property type="molecule type" value="Genomic_DNA"/>
</dbReference>
<feature type="compositionally biased region" description="Basic and acidic residues" evidence="1">
    <location>
        <begin position="60"/>
        <end position="69"/>
    </location>
</feature>
<feature type="region of interest" description="Disordered" evidence="1">
    <location>
        <begin position="1"/>
        <end position="20"/>
    </location>
</feature>
<dbReference type="AlphaFoldDB" id="M3Y9G2"/>
<feature type="compositionally biased region" description="Pro residues" evidence="1">
    <location>
        <begin position="178"/>
        <end position="190"/>
    </location>
</feature>
<proteinExistence type="predicted"/>
<dbReference type="EMBL" id="AEYP01004271">
    <property type="status" value="NOT_ANNOTATED_CDS"/>
    <property type="molecule type" value="Genomic_DNA"/>
</dbReference>
<accession>M3Y9G2</accession>
<dbReference type="Ensembl" id="ENSMPUT00000008094.1">
    <property type="protein sequence ID" value="ENSMPUP00000007969.1"/>
    <property type="gene ID" value="ENSMPUG00000008027.1"/>
</dbReference>
<dbReference type="EMBL" id="AEYP01004266">
    <property type="status" value="NOT_ANNOTATED_CDS"/>
    <property type="molecule type" value="Genomic_DNA"/>
</dbReference>